<sequence>MMLLKQLVCVVGALGVAVALPADTADTANAPPTFDPVVRLDYATYQGSRVAGGAVEQFLGMRFAKPPVGDRRWRAPQEPAQEDQVQNATEFRDRCIGSGFGPPGGPGAKYSEDCLFVNVFKPTNATVTSKLPVWVFIQGGGYAANGNADFNGSQVIQQTGGNILFVNFNYRVGVFGFLASENVRKDGALNVGLLDERLFLKWVQKYISQFGGDPNHVVIQGDSAGGGSVSYHLTAYGGKDKENLFAAGIPESPFWPTQRTVSQMEFQYTRLLNTTKCDSIDCLRRLDTRTLSRASFPSPFPEGKPGDGFPMWYWLPVIDGDLVQDHMYAQFLSGRFKRVPLLVGDTTDEGTYFGVNASTAAEVQTFLRANYPRLEQWQLDLISTLYPKMEPFPKHAAYFPSAAAAYGDCTFTCAGNTMADAVTLFVGQKKAWNYRYNVADPDQMANGFGVPHVADIGAIFGPDNTQGQGQRSLRTINAEMVPLTMAYFTSFVQFLDPNTRRQPGSPKWENWGATSGGQGHRLRFELKNTAMETVPSESLERCKMWKFLANSMDV</sequence>
<dbReference type="GO" id="GO:0052689">
    <property type="term" value="F:carboxylic ester hydrolase activity"/>
    <property type="evidence" value="ECO:0007669"/>
    <property type="project" value="TreeGrafter"/>
</dbReference>
<dbReference type="STRING" id="43265.A0A545VG11"/>
<feature type="signal peptide" evidence="3">
    <location>
        <begin position="1"/>
        <end position="19"/>
    </location>
</feature>
<dbReference type="AlphaFoldDB" id="A0A545VG11"/>
<dbReference type="Proteomes" id="UP000315783">
    <property type="component" value="Unassembled WGS sequence"/>
</dbReference>
<feature type="chain" id="PRO_5022248471" description="Carboxylic ester hydrolase" evidence="3">
    <location>
        <begin position="20"/>
        <end position="554"/>
    </location>
</feature>
<name>A0A545VG11_9HYPO</name>
<reference evidence="5 6" key="1">
    <citation type="journal article" date="2019" name="Appl. Microbiol. Biotechnol.">
        <title>Genome sequence of Isaria javanica and comparative genome analysis insights into family S53 peptidase evolution in fungal entomopathogens.</title>
        <authorList>
            <person name="Lin R."/>
            <person name="Zhang X."/>
            <person name="Xin B."/>
            <person name="Zou M."/>
            <person name="Gao Y."/>
            <person name="Qin F."/>
            <person name="Hu Q."/>
            <person name="Xie B."/>
            <person name="Cheng X."/>
        </authorList>
    </citation>
    <scope>NUCLEOTIDE SEQUENCE [LARGE SCALE GENOMIC DNA]</scope>
    <source>
        <strain evidence="5 6">IJ1G</strain>
    </source>
</reference>
<keyword evidence="2 3" id="KW-0378">Hydrolase</keyword>
<dbReference type="EC" id="3.1.1.-" evidence="3"/>
<dbReference type="InterPro" id="IPR019826">
    <property type="entry name" value="Carboxylesterase_B_AS"/>
</dbReference>
<dbReference type="InterPro" id="IPR050654">
    <property type="entry name" value="AChE-related_enzymes"/>
</dbReference>
<evidence type="ECO:0000259" key="4">
    <source>
        <dbReference type="Pfam" id="PF00135"/>
    </source>
</evidence>
<organism evidence="5 6">
    <name type="scientific">Cordyceps javanica</name>
    <dbReference type="NCBI Taxonomy" id="43265"/>
    <lineage>
        <taxon>Eukaryota</taxon>
        <taxon>Fungi</taxon>
        <taxon>Dikarya</taxon>
        <taxon>Ascomycota</taxon>
        <taxon>Pezizomycotina</taxon>
        <taxon>Sordariomycetes</taxon>
        <taxon>Hypocreomycetidae</taxon>
        <taxon>Hypocreales</taxon>
        <taxon>Cordycipitaceae</taxon>
        <taxon>Cordyceps</taxon>
    </lineage>
</organism>
<accession>A0A545VG11</accession>
<comment type="similarity">
    <text evidence="1 3">Belongs to the type-B carboxylesterase/lipase family.</text>
</comment>
<dbReference type="InterPro" id="IPR029058">
    <property type="entry name" value="AB_hydrolase_fold"/>
</dbReference>
<dbReference type="PANTHER" id="PTHR43918">
    <property type="entry name" value="ACETYLCHOLINESTERASE"/>
    <property type="match status" value="1"/>
</dbReference>
<dbReference type="SUPFAM" id="SSF53474">
    <property type="entry name" value="alpha/beta-Hydrolases"/>
    <property type="match status" value="1"/>
</dbReference>
<dbReference type="Pfam" id="PF00135">
    <property type="entry name" value="COesterase"/>
    <property type="match status" value="1"/>
</dbReference>
<comment type="caution">
    <text evidence="5">The sequence shown here is derived from an EMBL/GenBank/DDBJ whole genome shotgun (WGS) entry which is preliminary data.</text>
</comment>
<dbReference type="InterPro" id="IPR002018">
    <property type="entry name" value="CarbesteraseB"/>
</dbReference>
<feature type="domain" description="Carboxylesterase type B" evidence="4">
    <location>
        <begin position="35"/>
        <end position="529"/>
    </location>
</feature>
<evidence type="ECO:0000313" key="5">
    <source>
        <dbReference type="EMBL" id="TQW00641.1"/>
    </source>
</evidence>
<evidence type="ECO:0000256" key="1">
    <source>
        <dbReference type="ARBA" id="ARBA00005964"/>
    </source>
</evidence>
<keyword evidence="3" id="KW-0732">Signal</keyword>
<gene>
    <name evidence="5" type="ORF">IF1G_00572</name>
</gene>
<dbReference type="Gene3D" id="3.40.50.1820">
    <property type="entry name" value="alpha/beta hydrolase"/>
    <property type="match status" value="1"/>
</dbReference>
<keyword evidence="6" id="KW-1185">Reference proteome</keyword>
<dbReference type="PROSITE" id="PS00122">
    <property type="entry name" value="CARBOXYLESTERASE_B_1"/>
    <property type="match status" value="1"/>
</dbReference>
<dbReference type="PANTHER" id="PTHR43918:SF4">
    <property type="entry name" value="CARBOXYLIC ESTER HYDROLASE"/>
    <property type="match status" value="1"/>
</dbReference>
<evidence type="ECO:0000256" key="3">
    <source>
        <dbReference type="RuleBase" id="RU361235"/>
    </source>
</evidence>
<evidence type="ECO:0000256" key="2">
    <source>
        <dbReference type="ARBA" id="ARBA00022801"/>
    </source>
</evidence>
<evidence type="ECO:0000313" key="6">
    <source>
        <dbReference type="Proteomes" id="UP000315783"/>
    </source>
</evidence>
<proteinExistence type="inferred from homology"/>
<dbReference type="PROSITE" id="PS00941">
    <property type="entry name" value="CARBOXYLESTERASE_B_2"/>
    <property type="match status" value="1"/>
</dbReference>
<protein>
    <recommendedName>
        <fullName evidence="3">Carboxylic ester hydrolase</fullName>
        <ecNumber evidence="3">3.1.1.-</ecNumber>
    </recommendedName>
</protein>
<dbReference type="EMBL" id="SPUK01000001">
    <property type="protein sequence ID" value="TQW00641.1"/>
    <property type="molecule type" value="Genomic_DNA"/>
</dbReference>
<dbReference type="InterPro" id="IPR019819">
    <property type="entry name" value="Carboxylesterase_B_CS"/>
</dbReference>
<dbReference type="OrthoDB" id="408631at2759"/>